<comment type="subcellular location">
    <subcellularLocation>
        <location evidence="1 13">Cytoplasm</location>
    </subcellularLocation>
</comment>
<dbReference type="Pfam" id="PF00696">
    <property type="entry name" value="AA_kinase"/>
    <property type="match status" value="1"/>
</dbReference>
<comment type="similarity">
    <text evidence="3 13">Belongs to the UMP kinase family.</text>
</comment>
<feature type="binding site" evidence="13">
    <location>
        <position position="55"/>
    </location>
    <ligand>
        <name>ATP</name>
        <dbReference type="ChEBI" id="CHEBI:30616"/>
    </ligand>
</feature>
<dbReference type="FunFam" id="3.40.1160.10:FF:000001">
    <property type="entry name" value="Uridylate kinase"/>
    <property type="match status" value="1"/>
</dbReference>
<dbReference type="InterPro" id="IPR015963">
    <property type="entry name" value="Uridylate_kinase_bac"/>
</dbReference>
<evidence type="ECO:0000256" key="9">
    <source>
        <dbReference type="ARBA" id="ARBA00022840"/>
    </source>
</evidence>
<dbReference type="GO" id="GO:0044210">
    <property type="term" value="P:'de novo' CTP biosynthetic process"/>
    <property type="evidence" value="ECO:0007669"/>
    <property type="project" value="UniProtKB-UniRule"/>
</dbReference>
<evidence type="ECO:0000256" key="10">
    <source>
        <dbReference type="ARBA" id="ARBA00022975"/>
    </source>
</evidence>
<feature type="binding site" evidence="13">
    <location>
        <begin position="135"/>
        <end position="142"/>
    </location>
    <ligand>
        <name>UMP</name>
        <dbReference type="ChEBI" id="CHEBI:57865"/>
    </ligand>
</feature>
<evidence type="ECO:0000256" key="7">
    <source>
        <dbReference type="ARBA" id="ARBA00022741"/>
    </source>
</evidence>
<evidence type="ECO:0000256" key="13">
    <source>
        <dbReference type="HAMAP-Rule" id="MF_01220"/>
    </source>
</evidence>
<dbReference type="PANTHER" id="PTHR42833">
    <property type="entry name" value="URIDYLATE KINASE"/>
    <property type="match status" value="1"/>
</dbReference>
<dbReference type="RefSeq" id="WP_260369347.1">
    <property type="nucleotide sequence ID" value="NZ_OV915080.1"/>
</dbReference>
<gene>
    <name evidence="13 15" type="primary">pyrH</name>
    <name evidence="15" type="ORF">LDD865_0801</name>
</gene>
<evidence type="ECO:0000313" key="16">
    <source>
        <dbReference type="Proteomes" id="UP001295440"/>
    </source>
</evidence>
<dbReference type="GO" id="GO:0006225">
    <property type="term" value="P:UDP biosynthetic process"/>
    <property type="evidence" value="ECO:0007669"/>
    <property type="project" value="TreeGrafter"/>
</dbReference>
<evidence type="ECO:0000256" key="6">
    <source>
        <dbReference type="ARBA" id="ARBA00022679"/>
    </source>
</evidence>
<keyword evidence="10 13" id="KW-0665">Pyrimidine biosynthesis</keyword>
<evidence type="ECO:0000256" key="2">
    <source>
        <dbReference type="ARBA" id="ARBA00004791"/>
    </source>
</evidence>
<reference evidence="15" key="1">
    <citation type="submission" date="2022-02" db="EMBL/GenBank/DDBJ databases">
        <authorList>
            <person name="Deutsch MARIE S."/>
        </authorList>
    </citation>
    <scope>NUCLEOTIDE SEQUENCE</scope>
    <source>
        <strain evidence="15">CIRM-BIA865</strain>
    </source>
</reference>
<organism evidence="15 16">
    <name type="scientific">Lactobacillus delbrueckii subsp. delbrueckii</name>
    <dbReference type="NCBI Taxonomy" id="83684"/>
    <lineage>
        <taxon>Bacteria</taxon>
        <taxon>Bacillati</taxon>
        <taxon>Bacillota</taxon>
        <taxon>Bacilli</taxon>
        <taxon>Lactobacillales</taxon>
        <taxon>Lactobacillaceae</taxon>
        <taxon>Lactobacillus</taxon>
    </lineage>
</organism>
<feature type="binding site" evidence="13">
    <location>
        <position position="74"/>
    </location>
    <ligand>
        <name>UMP</name>
        <dbReference type="ChEBI" id="CHEBI:57865"/>
    </ligand>
</feature>
<dbReference type="HAMAP" id="MF_01220_B">
    <property type="entry name" value="PyrH_B"/>
    <property type="match status" value="1"/>
</dbReference>
<name>A0AAU9R127_9LACO</name>
<dbReference type="Gene3D" id="3.40.1160.10">
    <property type="entry name" value="Acetylglutamate kinase-like"/>
    <property type="match status" value="1"/>
</dbReference>
<dbReference type="SUPFAM" id="SSF53633">
    <property type="entry name" value="Carbamate kinase-like"/>
    <property type="match status" value="1"/>
</dbReference>
<dbReference type="PANTHER" id="PTHR42833:SF4">
    <property type="entry name" value="URIDYLATE KINASE PUMPKIN, CHLOROPLASTIC"/>
    <property type="match status" value="1"/>
</dbReference>
<dbReference type="EC" id="2.7.4.22" evidence="13"/>
<dbReference type="Proteomes" id="UP001295440">
    <property type="component" value="Chromosome"/>
</dbReference>
<protein>
    <recommendedName>
        <fullName evidence="13">Uridylate kinase</fullName>
        <shortName evidence="13">UK</shortName>
        <ecNumber evidence="13">2.7.4.22</ecNumber>
    </recommendedName>
    <alternativeName>
        <fullName evidence="13">Uridine monophosphate kinase</fullName>
        <shortName evidence="13">UMP kinase</shortName>
        <shortName evidence="13">UMPK</shortName>
    </alternativeName>
</protein>
<evidence type="ECO:0000256" key="8">
    <source>
        <dbReference type="ARBA" id="ARBA00022777"/>
    </source>
</evidence>
<feature type="domain" description="Aspartate/glutamate/uridylate kinase" evidence="14">
    <location>
        <begin position="7"/>
        <end position="217"/>
    </location>
</feature>
<keyword evidence="5 13" id="KW-0021">Allosteric enzyme</keyword>
<comment type="pathway">
    <text evidence="2 13">Pyrimidine metabolism; CTP biosynthesis via de novo pathway; UDP from UMP (UMPK route): step 1/1.</text>
</comment>
<evidence type="ECO:0000256" key="1">
    <source>
        <dbReference type="ARBA" id="ARBA00004496"/>
    </source>
</evidence>
<comment type="caution">
    <text evidence="13">Lacks conserved residue(s) required for the propagation of feature annotation.</text>
</comment>
<feature type="region of interest" description="Involved in allosteric activation by GTP" evidence="13">
    <location>
        <begin position="20"/>
        <end position="25"/>
    </location>
</feature>
<keyword evidence="6 13" id="KW-0808">Transferase</keyword>
<dbReference type="InterPro" id="IPR011817">
    <property type="entry name" value="Uridylate_kinase"/>
</dbReference>
<sequence length="241" mass="25902">MSQVKYNRIILKISGEALAGEKGTGIDPTVIKKLAHEIKLVHEMGVQIGVVCGGGNMWRGETGAKLGMERAQADYMGMLATIMNGLALQDGLETAGVQTRLQTSISMRQVAEPYIRRVAISHMEKNRVVIFGGGTGNPYFSTDTTAALRAAEINADVILMAKNGVDGVYTADPNLDPSAKKFAELTQLDMISKGLQVMDRTASSLSMDTHIPLIVFNVNTPGNIKRVVKGENIGTIIRGDK</sequence>
<evidence type="ECO:0000313" key="15">
    <source>
        <dbReference type="EMBL" id="CAH1705960.1"/>
    </source>
</evidence>
<keyword evidence="7 13" id="KW-0547">Nucleotide-binding</keyword>
<evidence type="ECO:0000256" key="11">
    <source>
        <dbReference type="ARBA" id="ARBA00047767"/>
    </source>
</evidence>
<dbReference type="GO" id="GO:0005524">
    <property type="term" value="F:ATP binding"/>
    <property type="evidence" value="ECO:0007669"/>
    <property type="project" value="UniProtKB-KW"/>
</dbReference>
<comment type="activity regulation">
    <text evidence="13">Allosterically activated by GTP. Inhibited by UTP.</text>
</comment>
<feature type="binding site" evidence="13">
    <location>
        <position position="59"/>
    </location>
    <ligand>
        <name>ATP</name>
        <dbReference type="ChEBI" id="CHEBI:30616"/>
    </ligand>
</feature>
<evidence type="ECO:0000259" key="14">
    <source>
        <dbReference type="Pfam" id="PF00696"/>
    </source>
</evidence>
<evidence type="ECO:0000256" key="3">
    <source>
        <dbReference type="ARBA" id="ARBA00007614"/>
    </source>
</evidence>
<dbReference type="InterPro" id="IPR036393">
    <property type="entry name" value="AceGlu_kinase-like_sf"/>
</dbReference>
<dbReference type="CDD" id="cd04254">
    <property type="entry name" value="AAK_UMPK-PyrH-Ec"/>
    <property type="match status" value="1"/>
</dbReference>
<feature type="binding site" evidence="13">
    <location>
        <position position="169"/>
    </location>
    <ligand>
        <name>ATP</name>
        <dbReference type="ChEBI" id="CHEBI:30616"/>
    </ligand>
</feature>
<evidence type="ECO:0000256" key="12">
    <source>
        <dbReference type="ARBA" id="ARBA00054149"/>
    </source>
</evidence>
<evidence type="ECO:0000256" key="4">
    <source>
        <dbReference type="ARBA" id="ARBA00022490"/>
    </source>
</evidence>
<comment type="catalytic activity">
    <reaction evidence="11 13">
        <text>UMP + ATP = UDP + ADP</text>
        <dbReference type="Rhea" id="RHEA:24400"/>
        <dbReference type="ChEBI" id="CHEBI:30616"/>
        <dbReference type="ChEBI" id="CHEBI:57865"/>
        <dbReference type="ChEBI" id="CHEBI:58223"/>
        <dbReference type="ChEBI" id="CHEBI:456216"/>
        <dbReference type="EC" id="2.7.4.22"/>
    </reaction>
</comment>
<evidence type="ECO:0000256" key="5">
    <source>
        <dbReference type="ARBA" id="ARBA00022533"/>
    </source>
</evidence>
<feature type="binding site" evidence="13">
    <location>
        <begin position="12"/>
        <end position="15"/>
    </location>
    <ligand>
        <name>ATP</name>
        <dbReference type="ChEBI" id="CHEBI:30616"/>
    </ligand>
</feature>
<dbReference type="PIRSF" id="PIRSF005650">
    <property type="entry name" value="Uridylate_kin"/>
    <property type="match status" value="1"/>
</dbReference>
<feature type="binding site" evidence="13">
    <location>
        <position position="172"/>
    </location>
    <ligand>
        <name>ATP</name>
        <dbReference type="ChEBI" id="CHEBI:30616"/>
    </ligand>
</feature>
<keyword evidence="8 13" id="KW-0418">Kinase</keyword>
<dbReference type="GO" id="GO:0033862">
    <property type="term" value="F:UMP kinase activity"/>
    <property type="evidence" value="ECO:0007669"/>
    <property type="project" value="UniProtKB-EC"/>
</dbReference>
<dbReference type="InterPro" id="IPR001048">
    <property type="entry name" value="Asp/Glu/Uridylate_kinase"/>
</dbReference>
<feature type="binding site" evidence="13">
    <location>
        <position position="54"/>
    </location>
    <ligand>
        <name>UMP</name>
        <dbReference type="ChEBI" id="CHEBI:57865"/>
    </ligand>
</feature>
<dbReference type="NCBIfam" id="TIGR02075">
    <property type="entry name" value="pyrH_bact"/>
    <property type="match status" value="1"/>
</dbReference>
<feature type="binding site" evidence="13">
    <location>
        <position position="163"/>
    </location>
    <ligand>
        <name>ATP</name>
        <dbReference type="ChEBI" id="CHEBI:30616"/>
    </ligand>
</feature>
<accession>A0AAU9R127</accession>
<comment type="subunit">
    <text evidence="13">Homohexamer.</text>
</comment>
<keyword evidence="9 13" id="KW-0067">ATP-binding</keyword>
<proteinExistence type="inferred from homology"/>
<dbReference type="AlphaFoldDB" id="A0AAU9R127"/>
<dbReference type="EMBL" id="OV915080">
    <property type="protein sequence ID" value="CAH1705960.1"/>
    <property type="molecule type" value="Genomic_DNA"/>
</dbReference>
<dbReference type="GO" id="GO:0005737">
    <property type="term" value="C:cytoplasm"/>
    <property type="evidence" value="ECO:0007669"/>
    <property type="project" value="UniProtKB-SubCell"/>
</dbReference>
<comment type="function">
    <text evidence="12 13">Catalyzes the reversible phosphorylation of UMP to UDP.</text>
</comment>
<keyword evidence="4 13" id="KW-0963">Cytoplasm</keyword>